<dbReference type="OrthoDB" id="9791274at2"/>
<comment type="similarity">
    <text evidence="1">Belongs to the RlmJ family.</text>
</comment>
<keyword evidence="1" id="KW-0949">S-adenosyl-L-methionine</keyword>
<feature type="binding site" evidence="1">
    <location>
        <position position="42"/>
    </location>
    <ligand>
        <name>S-adenosyl-L-methionine</name>
        <dbReference type="ChEBI" id="CHEBI:59789"/>
    </ligand>
</feature>
<sequence length="263" mass="29573">MLSYQHIYHAGNLADVHKHALLAWTLSYLTRKDKPLTYLETHAGRALYDLSDAAAEKTGEARQGIDKVAKWFAPDHPYAKVLQDIRATHGPRAYPGSPLLAAKLLRPDDRIHLAELHPQEHSALDLAMSPYPAKCHLSDGFEMAFALTPPTPRRGMLLIDPSYEIKTDYETIPRQIAKLSRAWNVGIIWLWYPILTNRAHLPMLDALTANHPEALRHEVRFPPARPGHGMVGSGMFVINPPYGLETEAKALTTRFATLTRQEK</sequence>
<keyword evidence="1" id="KW-0694">RNA-binding</keyword>
<dbReference type="PANTHER" id="PTHR37426">
    <property type="entry name" value="RIBOSOMAL RNA LARGE SUBUNIT METHYLTRANSFERASE J"/>
    <property type="match status" value="1"/>
</dbReference>
<dbReference type="GO" id="GO:0070475">
    <property type="term" value="P:rRNA base methylation"/>
    <property type="evidence" value="ECO:0007669"/>
    <property type="project" value="UniProtKB-UniRule"/>
</dbReference>
<dbReference type="HAMAP" id="MF_00934">
    <property type="entry name" value="23SrRNA_methyltr_J"/>
    <property type="match status" value="1"/>
</dbReference>
<dbReference type="RefSeq" id="WP_093739737.1">
    <property type="nucleotide sequence ID" value="NZ_FNBP01000002.1"/>
</dbReference>
<name>A0A1G7LKA6_9RHOB</name>
<dbReference type="AlphaFoldDB" id="A0A1G7LKA6"/>
<dbReference type="PANTHER" id="PTHR37426:SF1">
    <property type="entry name" value="RIBOSOMAL RNA LARGE SUBUNIT METHYLTRANSFERASE J"/>
    <property type="match status" value="1"/>
</dbReference>
<comment type="catalytic activity">
    <reaction evidence="1">
        <text>adenosine(2030) in 23S rRNA + S-adenosyl-L-methionine = N(6)-methyladenosine(2030) in 23S rRNA + S-adenosyl-L-homocysteine + H(+)</text>
        <dbReference type="Rhea" id="RHEA:43736"/>
        <dbReference type="Rhea" id="RHEA-COMP:10668"/>
        <dbReference type="Rhea" id="RHEA-COMP:10669"/>
        <dbReference type="ChEBI" id="CHEBI:15378"/>
        <dbReference type="ChEBI" id="CHEBI:57856"/>
        <dbReference type="ChEBI" id="CHEBI:59789"/>
        <dbReference type="ChEBI" id="CHEBI:74411"/>
        <dbReference type="ChEBI" id="CHEBI:74449"/>
        <dbReference type="EC" id="2.1.1.266"/>
    </reaction>
</comment>
<feature type="binding site" evidence="1">
    <location>
        <begin position="139"/>
        <end position="140"/>
    </location>
    <ligand>
        <name>S-adenosyl-L-methionine</name>
        <dbReference type="ChEBI" id="CHEBI:59789"/>
    </ligand>
</feature>
<dbReference type="GO" id="GO:0036307">
    <property type="term" value="F:23S rRNA (adenine(2030)-N(6))-methyltransferase activity"/>
    <property type="evidence" value="ECO:0007669"/>
    <property type="project" value="UniProtKB-UniRule"/>
</dbReference>
<evidence type="ECO:0000313" key="3">
    <source>
        <dbReference type="Proteomes" id="UP000199399"/>
    </source>
</evidence>
<dbReference type="EMBL" id="FNBP01000002">
    <property type="protein sequence ID" value="SDF49843.1"/>
    <property type="molecule type" value="Genomic_DNA"/>
</dbReference>
<feature type="binding site" evidence="1">
    <location>
        <position position="19"/>
    </location>
    <ligand>
        <name>S-adenosyl-L-methionine</name>
        <dbReference type="ChEBI" id="CHEBI:59789"/>
    </ligand>
</feature>
<dbReference type="Proteomes" id="UP000199399">
    <property type="component" value="Unassembled WGS sequence"/>
</dbReference>
<evidence type="ECO:0000256" key="1">
    <source>
        <dbReference type="HAMAP-Rule" id="MF_00934"/>
    </source>
</evidence>
<dbReference type="Gene3D" id="3.40.50.150">
    <property type="entry name" value="Vaccinia Virus protein VP39"/>
    <property type="match status" value="1"/>
</dbReference>
<dbReference type="InterPro" id="IPR007473">
    <property type="entry name" value="RlmJ"/>
</dbReference>
<dbReference type="GO" id="GO:0003723">
    <property type="term" value="F:RNA binding"/>
    <property type="evidence" value="ECO:0007669"/>
    <property type="project" value="UniProtKB-UniRule"/>
</dbReference>
<feature type="binding site" evidence="1">
    <location>
        <position position="115"/>
    </location>
    <ligand>
        <name>S-adenosyl-L-methionine</name>
        <dbReference type="ChEBI" id="CHEBI:59789"/>
    </ligand>
</feature>
<dbReference type="EC" id="2.1.1.266" evidence="1"/>
<comment type="subunit">
    <text evidence="1">Monomer.</text>
</comment>
<accession>A0A1G7LKA6</accession>
<comment type="function">
    <text evidence="1">Specifically methylates the adenine in position 2030 of 23S rRNA.</text>
</comment>
<keyword evidence="3" id="KW-1185">Reference proteome</keyword>
<feature type="active site" description="Proton acceptor" evidence="1">
    <location>
        <position position="160"/>
    </location>
</feature>
<proteinExistence type="inferred from homology"/>
<feature type="binding site" evidence="1">
    <location>
        <position position="160"/>
    </location>
    <ligand>
        <name>S-adenosyl-L-methionine</name>
        <dbReference type="ChEBI" id="CHEBI:59789"/>
    </ligand>
</feature>
<dbReference type="InterPro" id="IPR029063">
    <property type="entry name" value="SAM-dependent_MTases_sf"/>
</dbReference>
<keyword evidence="1" id="KW-0698">rRNA processing</keyword>
<keyword evidence="1 2" id="KW-0489">Methyltransferase</keyword>
<dbReference type="GO" id="GO:0005829">
    <property type="term" value="C:cytosol"/>
    <property type="evidence" value="ECO:0007669"/>
    <property type="project" value="TreeGrafter"/>
</dbReference>
<organism evidence="2 3">
    <name type="scientific">Sulfitobacter delicatus</name>
    <dbReference type="NCBI Taxonomy" id="218672"/>
    <lineage>
        <taxon>Bacteria</taxon>
        <taxon>Pseudomonadati</taxon>
        <taxon>Pseudomonadota</taxon>
        <taxon>Alphaproteobacteria</taxon>
        <taxon>Rhodobacterales</taxon>
        <taxon>Roseobacteraceae</taxon>
        <taxon>Sulfitobacter</taxon>
    </lineage>
</organism>
<dbReference type="Pfam" id="PF04378">
    <property type="entry name" value="RsmJ"/>
    <property type="match status" value="1"/>
</dbReference>
<dbReference type="SUPFAM" id="SSF53335">
    <property type="entry name" value="S-adenosyl-L-methionine-dependent methyltransferases"/>
    <property type="match status" value="1"/>
</dbReference>
<feature type="site" description="Interaction with substrate rRNA" evidence="1">
    <location>
        <position position="4"/>
    </location>
</feature>
<keyword evidence="1 2" id="KW-0808">Transferase</keyword>
<feature type="binding site" evidence="1">
    <location>
        <position position="97"/>
    </location>
    <ligand>
        <name>S-adenosyl-L-methionine</name>
        <dbReference type="ChEBI" id="CHEBI:59789"/>
    </ligand>
</feature>
<dbReference type="STRING" id="218672.SAMN04489759_102326"/>
<reference evidence="3" key="1">
    <citation type="submission" date="2016-10" db="EMBL/GenBank/DDBJ databases">
        <authorList>
            <person name="Varghese N."/>
            <person name="Submissions S."/>
        </authorList>
    </citation>
    <scope>NUCLEOTIDE SEQUENCE [LARGE SCALE GENOMIC DNA]</scope>
    <source>
        <strain evidence="3">DSM 16477</strain>
    </source>
</reference>
<protein>
    <recommendedName>
        <fullName evidence="1">Ribosomal RNA large subunit methyltransferase J</fullName>
        <ecNumber evidence="1">2.1.1.266</ecNumber>
    </recommendedName>
    <alternativeName>
        <fullName evidence="1">23S rRNA (adenine(2030)-N6)-methyltransferase</fullName>
    </alternativeName>
    <alternativeName>
        <fullName evidence="1">23S rRNA m6A2030 methyltransferase</fullName>
    </alternativeName>
</protein>
<gene>
    <name evidence="1" type="primary">rlmJ</name>
    <name evidence="2" type="ORF">SAMN04489759_102326</name>
</gene>
<evidence type="ECO:0000313" key="2">
    <source>
        <dbReference type="EMBL" id="SDF49843.1"/>
    </source>
</evidence>